<keyword evidence="2" id="KW-0732">Signal</keyword>
<evidence type="ECO:0000256" key="1">
    <source>
        <dbReference type="SAM" id="MobiDB-lite"/>
    </source>
</evidence>
<evidence type="ECO:0000259" key="3">
    <source>
        <dbReference type="Pfam" id="PF18962"/>
    </source>
</evidence>
<dbReference type="Proteomes" id="UP000306918">
    <property type="component" value="Unassembled WGS sequence"/>
</dbReference>
<dbReference type="NCBIfam" id="TIGR04183">
    <property type="entry name" value="Por_Secre_tail"/>
    <property type="match status" value="1"/>
</dbReference>
<dbReference type="AlphaFoldDB" id="A0A4S8HSW7"/>
<keyword evidence="5" id="KW-1185">Reference proteome</keyword>
<feature type="signal peptide" evidence="2">
    <location>
        <begin position="1"/>
        <end position="26"/>
    </location>
</feature>
<protein>
    <submittedName>
        <fullName evidence="4">T9SS type A sorting domain-containing protein</fullName>
    </submittedName>
</protein>
<evidence type="ECO:0000313" key="5">
    <source>
        <dbReference type="Proteomes" id="UP000306918"/>
    </source>
</evidence>
<reference evidence="4 5" key="1">
    <citation type="submission" date="2019-04" db="EMBL/GenBank/DDBJ databases">
        <title>Niastella caeni sp. nov., isolated from activated sludge.</title>
        <authorList>
            <person name="Sheng M."/>
        </authorList>
    </citation>
    <scope>NUCLEOTIDE SEQUENCE [LARGE SCALE GENOMIC DNA]</scope>
    <source>
        <strain evidence="4 5">HX-2-15</strain>
    </source>
</reference>
<dbReference type="EMBL" id="STFF01000004">
    <property type="protein sequence ID" value="THU38385.1"/>
    <property type="molecule type" value="Genomic_DNA"/>
</dbReference>
<feature type="domain" description="Secretion system C-terminal sorting" evidence="3">
    <location>
        <begin position="647"/>
        <end position="720"/>
    </location>
</feature>
<dbReference type="Pfam" id="PF18962">
    <property type="entry name" value="Por_Secre_tail"/>
    <property type="match status" value="1"/>
</dbReference>
<dbReference type="OrthoDB" id="642696at2"/>
<accession>A0A4S8HSW7</accession>
<feature type="compositionally biased region" description="Gly residues" evidence="1">
    <location>
        <begin position="291"/>
        <end position="304"/>
    </location>
</feature>
<feature type="region of interest" description="Disordered" evidence="1">
    <location>
        <begin position="291"/>
        <end position="336"/>
    </location>
</feature>
<evidence type="ECO:0000256" key="2">
    <source>
        <dbReference type="SAM" id="SignalP"/>
    </source>
</evidence>
<dbReference type="InterPro" id="IPR026444">
    <property type="entry name" value="Secre_tail"/>
</dbReference>
<name>A0A4S8HSW7_9BACT</name>
<sequence>MQPFFTRAFLSSVFLLSLFTDSYSQCGVAPTSGTTTIASANQIVNSYYPGTGNPIIGATTLTVGTLDARGSATALANGDMVLIIQMQGADYNSTNSDSYGDGISGGNASGYLTSNLVAGRYEYNIVSNFNSGTGDITFSYTLANNYYTQAYSASTGIRTYQVIRVPRYYDLTINAGGSITAPTWNGSTGGVIVLEAANVITINGSVTANALGFRGGGGKRFIGVTAGNTNGTGAITNTDFRWASPVTVAANTTGGAKGEGIAGTPIYTLTNGATNATTNAVEGYIDGTMGRGAPGNAGGGGTDGDPGQNRFNPGGGGGGNGGAGGKGGSGWDNGAANPNTYPTGGYGGAAFAQGSLQRFVLGGGGGAGTSNNSTAGTTDYLSSGACGGGIIIIRGRSFSGNGSVTANGAGSNNVSAAGVTDAAGGGGAGGTILVATNQTGSVGTHTITASANGGKGGDMSSHWAHGPGGGGGGGLVISNVIPSGSITVTGGANGLTRSASGVAVPDIPYGAVAGSNGVIGVLIGPVGLVNSSNGTSQCGVLPITLHTWNGVYKNNKTYLTWQTDQGSNFSHFVIEHSTDGIHFSSLGQVAASTSTASTLQYSFVDAFPASGVNYYRLKMVDIDGQYKYSGIITLRPDAKGVRVSATPNPFTDHVVITIESATDEAVQLRVFNSDGKLVWRKASFVTAGTNAQYYNDLQSLPKGIYFIKVNKQNTVAEIKIIKQ</sequence>
<feature type="chain" id="PRO_5020817603" evidence="2">
    <location>
        <begin position="27"/>
        <end position="723"/>
    </location>
</feature>
<comment type="caution">
    <text evidence="4">The sequence shown here is derived from an EMBL/GenBank/DDBJ whole genome shotgun (WGS) entry which is preliminary data.</text>
</comment>
<evidence type="ECO:0000313" key="4">
    <source>
        <dbReference type="EMBL" id="THU38385.1"/>
    </source>
</evidence>
<dbReference type="RefSeq" id="WP_136578341.1">
    <property type="nucleotide sequence ID" value="NZ_STFF01000004.1"/>
</dbReference>
<feature type="compositionally biased region" description="Gly residues" evidence="1">
    <location>
        <begin position="313"/>
        <end position="331"/>
    </location>
</feature>
<gene>
    <name evidence="4" type="ORF">FAM09_17070</name>
</gene>
<organism evidence="4 5">
    <name type="scientific">Niastella caeni</name>
    <dbReference type="NCBI Taxonomy" id="2569763"/>
    <lineage>
        <taxon>Bacteria</taxon>
        <taxon>Pseudomonadati</taxon>
        <taxon>Bacteroidota</taxon>
        <taxon>Chitinophagia</taxon>
        <taxon>Chitinophagales</taxon>
        <taxon>Chitinophagaceae</taxon>
        <taxon>Niastella</taxon>
    </lineage>
</organism>
<proteinExistence type="predicted"/>